<gene>
    <name evidence="3" type="ORF">HPT29_004855</name>
</gene>
<organism evidence="3 4">
    <name type="scientific">Microvirga terrae</name>
    <dbReference type="NCBI Taxonomy" id="2740529"/>
    <lineage>
        <taxon>Bacteria</taxon>
        <taxon>Pseudomonadati</taxon>
        <taxon>Pseudomonadota</taxon>
        <taxon>Alphaproteobacteria</taxon>
        <taxon>Hyphomicrobiales</taxon>
        <taxon>Methylobacteriaceae</taxon>
        <taxon>Microvirga</taxon>
    </lineage>
</organism>
<dbReference type="PANTHER" id="PTHR36509">
    <property type="entry name" value="BLL3101 PROTEIN"/>
    <property type="match status" value="1"/>
</dbReference>
<keyword evidence="1" id="KW-0732">Signal</keyword>
<feature type="chain" id="PRO_5045739895" evidence="1">
    <location>
        <begin position="32"/>
        <end position="263"/>
    </location>
</feature>
<protein>
    <submittedName>
        <fullName evidence="3">DUF1254 domain-containing protein</fullName>
    </submittedName>
</protein>
<evidence type="ECO:0000313" key="4">
    <source>
        <dbReference type="Proteomes" id="UP001017257"/>
    </source>
</evidence>
<feature type="signal peptide" evidence="1">
    <location>
        <begin position="1"/>
        <end position="31"/>
    </location>
</feature>
<dbReference type="EMBL" id="CP102845">
    <property type="protein sequence ID" value="UVF20475.1"/>
    <property type="molecule type" value="Genomic_DNA"/>
</dbReference>
<dbReference type="InterPro" id="IPR037050">
    <property type="entry name" value="DUF1254_sf"/>
</dbReference>
<dbReference type="InterPro" id="IPR010679">
    <property type="entry name" value="DUF1254"/>
</dbReference>
<dbReference type="Proteomes" id="UP001017257">
    <property type="component" value="Chromosome"/>
</dbReference>
<dbReference type="Pfam" id="PF06863">
    <property type="entry name" value="DUF1254"/>
    <property type="match status" value="1"/>
</dbReference>
<accession>A0ABY5RT91</accession>
<name>A0ABY5RT91_9HYPH</name>
<reference evidence="3" key="1">
    <citation type="submission" date="2022-08" db="EMBL/GenBank/DDBJ databases">
        <title>Microvirga terrae sp. nov., isolated from soil.</title>
        <authorList>
            <person name="Kim K.H."/>
            <person name="Seo Y.L."/>
            <person name="Kim J.M."/>
            <person name="Lee J.K."/>
            <person name="Han D.M."/>
            <person name="Jeon C.O."/>
        </authorList>
    </citation>
    <scope>NUCLEOTIDE SEQUENCE</scope>
    <source>
        <strain evidence="3">R24</strain>
    </source>
</reference>
<dbReference type="PANTHER" id="PTHR36509:SF2">
    <property type="entry name" value="BLL3101 PROTEIN"/>
    <property type="match status" value="1"/>
</dbReference>
<proteinExistence type="predicted"/>
<evidence type="ECO:0000256" key="1">
    <source>
        <dbReference type="SAM" id="SignalP"/>
    </source>
</evidence>
<keyword evidence="4" id="KW-1185">Reference proteome</keyword>
<evidence type="ECO:0000313" key="3">
    <source>
        <dbReference type="EMBL" id="UVF20475.1"/>
    </source>
</evidence>
<dbReference type="Gene3D" id="2.60.40.1610">
    <property type="entry name" value="Domain of unknown function DUF1254"/>
    <property type="match status" value="1"/>
</dbReference>
<dbReference type="SUPFAM" id="SSF160935">
    <property type="entry name" value="VPA0735-like"/>
    <property type="match status" value="1"/>
</dbReference>
<evidence type="ECO:0000259" key="2">
    <source>
        <dbReference type="Pfam" id="PF06863"/>
    </source>
</evidence>
<dbReference type="InterPro" id="IPR006311">
    <property type="entry name" value="TAT_signal"/>
</dbReference>
<sequence length="263" mass="28269">MKNPDTLSTTRRDALKGGLGAASLAALGARAAVPATVATAAAAVTAGTALGQEAPASSATVTQPATGIDMHPGYARTIAQMAYVWGWPIVNMINRRARITQAPHPGLLGGILPAAPRGQIGMLHDYIEPSQTFIACPNQDVVYGLGFFSLDEEPVVIQVPDFGDRFWVYALYDARTDQFGHLGKPYGSRPGFYLLAGPRWSGLKPNGITEVFRSPTTLGNAIPRVFMDDTPEDRKAIQAVINQVVVYPLKDFTGTMKTIEWDR</sequence>
<feature type="domain" description="DUF1254" evidence="2">
    <location>
        <begin position="119"/>
        <end position="248"/>
    </location>
</feature>
<dbReference type="PROSITE" id="PS51318">
    <property type="entry name" value="TAT"/>
    <property type="match status" value="1"/>
</dbReference>